<organism evidence="2 3">
    <name type="scientific">Penaeus vannamei</name>
    <name type="common">Whiteleg shrimp</name>
    <name type="synonym">Litopenaeus vannamei</name>
    <dbReference type="NCBI Taxonomy" id="6689"/>
    <lineage>
        <taxon>Eukaryota</taxon>
        <taxon>Metazoa</taxon>
        <taxon>Ecdysozoa</taxon>
        <taxon>Arthropoda</taxon>
        <taxon>Crustacea</taxon>
        <taxon>Multicrustacea</taxon>
        <taxon>Malacostraca</taxon>
        <taxon>Eumalacostraca</taxon>
        <taxon>Eucarida</taxon>
        <taxon>Decapoda</taxon>
        <taxon>Dendrobranchiata</taxon>
        <taxon>Penaeoidea</taxon>
        <taxon>Penaeidae</taxon>
        <taxon>Penaeus</taxon>
    </lineage>
</organism>
<evidence type="ECO:0000259" key="1">
    <source>
        <dbReference type="PROSITE" id="PS51827"/>
    </source>
</evidence>
<dbReference type="PROSITE" id="PS51827">
    <property type="entry name" value="XTBD"/>
    <property type="match status" value="1"/>
</dbReference>
<keyword evidence="3" id="KW-1185">Reference proteome</keyword>
<reference evidence="2 3" key="1">
    <citation type="submission" date="2018-04" db="EMBL/GenBank/DDBJ databases">
        <authorList>
            <person name="Zhang X."/>
            <person name="Yuan J."/>
            <person name="Li F."/>
            <person name="Xiang J."/>
        </authorList>
    </citation>
    <scope>NUCLEOTIDE SEQUENCE [LARGE SCALE GENOMIC DNA]</scope>
    <source>
        <tissue evidence="2">Muscle</tissue>
    </source>
</reference>
<dbReference type="PANTHER" id="PTHR48430">
    <property type="entry name" value="PARTNER OF XRN-2 PROTEIN 1"/>
    <property type="match status" value="1"/>
</dbReference>
<comment type="caution">
    <text evidence="2">The sequence shown here is derived from an EMBL/GenBank/DDBJ whole genome shotgun (WGS) entry which is preliminary data.</text>
</comment>
<dbReference type="PANTHER" id="PTHR48430:SF1">
    <property type="entry name" value="PARTNER OF XRN-2 PROTEIN 1"/>
    <property type="match status" value="1"/>
</dbReference>
<name>A0A3R7PTP9_PENVA</name>
<dbReference type="Pfam" id="PF11952">
    <property type="entry name" value="XTBD"/>
    <property type="match status" value="1"/>
</dbReference>
<sequence>MSFNTNWNVEAYHTFYESEEHWELKRDFILAHKDRIPEERLICLAQVFVNVELLGCRYPEQTMKQVAVLAKDVANGYRERKKNKLQRTFVKASDAASAKVQGSRGPPK</sequence>
<dbReference type="AlphaFoldDB" id="A0A3R7PTP9"/>
<evidence type="ECO:0000313" key="2">
    <source>
        <dbReference type="EMBL" id="ROT76786.1"/>
    </source>
</evidence>
<reference evidence="2 3" key="2">
    <citation type="submission" date="2019-01" db="EMBL/GenBank/DDBJ databases">
        <title>The decoding of complex shrimp genome reveals the adaptation for benthos swimmer, frequently molting mechanism and breeding impact on genome.</title>
        <authorList>
            <person name="Sun Y."/>
            <person name="Gao Y."/>
            <person name="Yu Y."/>
        </authorList>
    </citation>
    <scope>NUCLEOTIDE SEQUENCE [LARGE SCALE GENOMIC DNA]</scope>
    <source>
        <tissue evidence="2">Muscle</tissue>
    </source>
</reference>
<feature type="domain" description="XRN2-binding (XTBD)" evidence="1">
    <location>
        <begin position="9"/>
        <end position="93"/>
    </location>
</feature>
<evidence type="ECO:0000313" key="3">
    <source>
        <dbReference type="Proteomes" id="UP000283509"/>
    </source>
</evidence>
<gene>
    <name evidence="2" type="ORF">C7M84_004601</name>
</gene>
<dbReference type="Proteomes" id="UP000283509">
    <property type="component" value="Unassembled WGS sequence"/>
</dbReference>
<dbReference type="EMBL" id="QCYY01001609">
    <property type="protein sequence ID" value="ROT76786.1"/>
    <property type="molecule type" value="Genomic_DNA"/>
</dbReference>
<accession>A0A3R7PTP9</accession>
<dbReference type="InterPro" id="IPR021859">
    <property type="entry name" value="XTBD"/>
</dbReference>
<proteinExistence type="predicted"/>
<protein>
    <submittedName>
        <fullName evidence="2">Putative NF-kappa-B-repressing factor-like</fullName>
    </submittedName>
</protein>
<dbReference type="OrthoDB" id="2359216at2759"/>